<sequence length="279" mass="29700">MNIVDRIMVVVDGTASGEAAVRWTMERAKAVPVSIEVTTVYVPMPSESVLAGNDFRAVYARLLEETVGRIESAVPGVAVTAVLRTGQSRTELTTATAEADLFVIGTGSSEAGLYGVLPIRIASAAHCPVVVVPADWEPSGGVVMVGLESTEQEPKVVDFAAGEAQRANTELTVVHSWSVPTLIAVAMFAHPGVWKSMLELHSKSLAATMDYVRRVWPDVDVHQRLKEGQAARILAEDARGAALLVVGRREHTTMGDTILGSTSHDLLIAMPCPVVVVPE</sequence>
<gene>
    <name evidence="3" type="ORF">ABIE21_000641</name>
</gene>
<comment type="caution">
    <text evidence="3">The sequence shown here is derived from an EMBL/GenBank/DDBJ whole genome shotgun (WGS) entry which is preliminary data.</text>
</comment>
<dbReference type="EMBL" id="JBEPSJ010000001">
    <property type="protein sequence ID" value="MET4581151.1"/>
    <property type="molecule type" value="Genomic_DNA"/>
</dbReference>
<dbReference type="PANTHER" id="PTHR46268">
    <property type="entry name" value="STRESS RESPONSE PROTEIN NHAX"/>
    <property type="match status" value="1"/>
</dbReference>
<dbReference type="SUPFAM" id="SSF52402">
    <property type="entry name" value="Adenine nucleotide alpha hydrolases-like"/>
    <property type="match status" value="2"/>
</dbReference>
<accession>A0ABV2QJC5</accession>
<dbReference type="PANTHER" id="PTHR46268:SF6">
    <property type="entry name" value="UNIVERSAL STRESS PROTEIN UP12"/>
    <property type="match status" value="1"/>
</dbReference>
<keyword evidence="4" id="KW-1185">Reference proteome</keyword>
<feature type="domain" description="UspA" evidence="2">
    <location>
        <begin position="143"/>
        <end position="278"/>
    </location>
</feature>
<dbReference type="InterPro" id="IPR006015">
    <property type="entry name" value="Universal_stress_UspA"/>
</dbReference>
<evidence type="ECO:0000259" key="2">
    <source>
        <dbReference type="Pfam" id="PF00582"/>
    </source>
</evidence>
<evidence type="ECO:0000313" key="4">
    <source>
        <dbReference type="Proteomes" id="UP001549257"/>
    </source>
</evidence>
<protein>
    <submittedName>
        <fullName evidence="3">Nucleotide-binding universal stress UspA family protein</fullName>
    </submittedName>
</protein>
<reference evidence="3 4" key="1">
    <citation type="submission" date="2024-06" db="EMBL/GenBank/DDBJ databases">
        <title>Sorghum-associated microbial communities from plants grown in Nebraska, USA.</title>
        <authorList>
            <person name="Schachtman D."/>
        </authorList>
    </citation>
    <scope>NUCLEOTIDE SEQUENCE [LARGE SCALE GENOMIC DNA]</scope>
    <source>
        <strain evidence="3 4">2857</strain>
    </source>
</reference>
<dbReference type="InterPro" id="IPR006016">
    <property type="entry name" value="UspA"/>
</dbReference>
<evidence type="ECO:0000313" key="3">
    <source>
        <dbReference type="EMBL" id="MET4581151.1"/>
    </source>
</evidence>
<dbReference type="Gene3D" id="3.40.50.620">
    <property type="entry name" value="HUPs"/>
    <property type="match status" value="2"/>
</dbReference>
<organism evidence="3 4">
    <name type="scientific">Conyzicola nivalis</name>
    <dbReference type="NCBI Taxonomy" id="1477021"/>
    <lineage>
        <taxon>Bacteria</taxon>
        <taxon>Bacillati</taxon>
        <taxon>Actinomycetota</taxon>
        <taxon>Actinomycetes</taxon>
        <taxon>Micrococcales</taxon>
        <taxon>Microbacteriaceae</taxon>
        <taxon>Conyzicola</taxon>
    </lineage>
</organism>
<evidence type="ECO:0000256" key="1">
    <source>
        <dbReference type="ARBA" id="ARBA00008791"/>
    </source>
</evidence>
<name>A0ABV2QJC5_9MICO</name>
<comment type="similarity">
    <text evidence="1">Belongs to the universal stress protein A family.</text>
</comment>
<dbReference type="Proteomes" id="UP001549257">
    <property type="component" value="Unassembled WGS sequence"/>
</dbReference>
<feature type="domain" description="UspA" evidence="2">
    <location>
        <begin position="5"/>
        <end position="133"/>
    </location>
</feature>
<dbReference type="PRINTS" id="PR01438">
    <property type="entry name" value="UNVRSLSTRESS"/>
</dbReference>
<dbReference type="InterPro" id="IPR014729">
    <property type="entry name" value="Rossmann-like_a/b/a_fold"/>
</dbReference>
<dbReference type="Pfam" id="PF00582">
    <property type="entry name" value="Usp"/>
    <property type="match status" value="2"/>
</dbReference>
<proteinExistence type="inferred from homology"/>